<reference evidence="2" key="1">
    <citation type="journal article" date="2019" name="Gigascience">
        <title>De novo genome assembly of the endangered Acer yangbiense, a plant species with extremely small populations endemic to Yunnan Province, China.</title>
        <authorList>
            <person name="Yang J."/>
            <person name="Wariss H.M."/>
            <person name="Tao L."/>
            <person name="Zhang R."/>
            <person name="Yun Q."/>
            <person name="Hollingsworth P."/>
            <person name="Dao Z."/>
            <person name="Luo G."/>
            <person name="Guo H."/>
            <person name="Ma Y."/>
            <person name="Sun W."/>
        </authorList>
    </citation>
    <scope>NUCLEOTIDE SEQUENCE [LARGE SCALE GENOMIC DNA]</scope>
    <source>
        <strain evidence="2">cv. br00</strain>
    </source>
</reference>
<name>A0A5N5NRF4_9ROSI</name>
<organism evidence="1 2">
    <name type="scientific">Salix brachista</name>
    <dbReference type="NCBI Taxonomy" id="2182728"/>
    <lineage>
        <taxon>Eukaryota</taxon>
        <taxon>Viridiplantae</taxon>
        <taxon>Streptophyta</taxon>
        <taxon>Embryophyta</taxon>
        <taxon>Tracheophyta</taxon>
        <taxon>Spermatophyta</taxon>
        <taxon>Magnoliopsida</taxon>
        <taxon>eudicotyledons</taxon>
        <taxon>Gunneridae</taxon>
        <taxon>Pentapetalae</taxon>
        <taxon>rosids</taxon>
        <taxon>fabids</taxon>
        <taxon>Malpighiales</taxon>
        <taxon>Salicaceae</taxon>
        <taxon>Saliceae</taxon>
        <taxon>Salix</taxon>
    </lineage>
</organism>
<dbReference type="EMBL" id="VDCV01000002">
    <property type="protein sequence ID" value="KAB5568846.1"/>
    <property type="molecule type" value="Genomic_DNA"/>
</dbReference>
<gene>
    <name evidence="1" type="ORF">DKX38_002639</name>
</gene>
<proteinExistence type="predicted"/>
<sequence>MKRHHLEYLCYRARGLGFSVAALFIYKREAGEQVHPQASRCRTSPDLMAADNVDLAYARHHRFFVNLFSPSEECVPLFSASGLCLFGVWVTYGRGEFPEKSVWNHHIRIVEWLKILCYSSMISKHSFINCPAILDKLSTKDRRIRRGRSINPKCLYCHELKMLKSRDRVFTFVLLHRINGTKSDADLFLRISSRLLSRNF</sequence>
<accession>A0A5N5NRF4</accession>
<comment type="caution">
    <text evidence="1">The sequence shown here is derived from an EMBL/GenBank/DDBJ whole genome shotgun (WGS) entry which is preliminary data.</text>
</comment>
<evidence type="ECO:0000313" key="1">
    <source>
        <dbReference type="EMBL" id="KAB5568846.1"/>
    </source>
</evidence>
<dbReference type="Proteomes" id="UP000326939">
    <property type="component" value="Chromosome 2"/>
</dbReference>
<protein>
    <submittedName>
        <fullName evidence="1">Uncharacterized protein</fullName>
    </submittedName>
</protein>
<evidence type="ECO:0000313" key="2">
    <source>
        <dbReference type="Proteomes" id="UP000326939"/>
    </source>
</evidence>
<dbReference type="AlphaFoldDB" id="A0A5N5NRF4"/>
<keyword evidence="2" id="KW-1185">Reference proteome</keyword>